<name>A0A226N9C5_CALSU</name>
<organism evidence="6 7">
    <name type="scientific">Callipepla squamata</name>
    <name type="common">Scaled quail</name>
    <dbReference type="NCBI Taxonomy" id="9009"/>
    <lineage>
        <taxon>Eukaryota</taxon>
        <taxon>Metazoa</taxon>
        <taxon>Chordata</taxon>
        <taxon>Craniata</taxon>
        <taxon>Vertebrata</taxon>
        <taxon>Euteleostomi</taxon>
        <taxon>Archelosauria</taxon>
        <taxon>Archosauria</taxon>
        <taxon>Dinosauria</taxon>
        <taxon>Saurischia</taxon>
        <taxon>Theropoda</taxon>
        <taxon>Coelurosauria</taxon>
        <taxon>Aves</taxon>
        <taxon>Neognathae</taxon>
        <taxon>Galloanserae</taxon>
        <taxon>Galliformes</taxon>
        <taxon>Odontophoridae</taxon>
        <taxon>Callipepla</taxon>
    </lineage>
</organism>
<keyword evidence="4 5" id="KW-0472">Membrane</keyword>
<dbReference type="GO" id="GO:0016520">
    <property type="term" value="F:growth hormone-releasing hormone receptor activity"/>
    <property type="evidence" value="ECO:0007669"/>
    <property type="project" value="TreeGrafter"/>
</dbReference>
<evidence type="ECO:0000313" key="7">
    <source>
        <dbReference type="Proteomes" id="UP000198323"/>
    </source>
</evidence>
<evidence type="ECO:0000256" key="3">
    <source>
        <dbReference type="ARBA" id="ARBA00022989"/>
    </source>
</evidence>
<gene>
    <name evidence="6" type="ORF">ASZ78_003651</name>
</gene>
<dbReference type="GO" id="GO:0019838">
    <property type="term" value="F:growth factor binding"/>
    <property type="evidence" value="ECO:0007669"/>
    <property type="project" value="TreeGrafter"/>
</dbReference>
<dbReference type="Pfam" id="PF00002">
    <property type="entry name" value="7tm_2"/>
    <property type="match status" value="1"/>
</dbReference>
<evidence type="ECO:0000256" key="4">
    <source>
        <dbReference type="ARBA" id="ARBA00023136"/>
    </source>
</evidence>
<dbReference type="OrthoDB" id="5967113at2759"/>
<evidence type="ECO:0000313" key="6">
    <source>
        <dbReference type="EMBL" id="OXB64203.1"/>
    </source>
</evidence>
<evidence type="ECO:0000256" key="1">
    <source>
        <dbReference type="ARBA" id="ARBA00004141"/>
    </source>
</evidence>
<dbReference type="GO" id="GO:0005886">
    <property type="term" value="C:plasma membrane"/>
    <property type="evidence" value="ECO:0007669"/>
    <property type="project" value="TreeGrafter"/>
</dbReference>
<evidence type="ECO:0000256" key="5">
    <source>
        <dbReference type="SAM" id="Phobius"/>
    </source>
</evidence>
<dbReference type="PANTHER" id="PTHR45620:SF14">
    <property type="entry name" value="GROWTH HORMONE-RELEASING HORMONE RECEPTOR"/>
    <property type="match status" value="1"/>
</dbReference>
<dbReference type="Proteomes" id="UP000198323">
    <property type="component" value="Unassembled WGS sequence"/>
</dbReference>
<dbReference type="InterPro" id="IPR050332">
    <property type="entry name" value="GPCR_2"/>
</dbReference>
<dbReference type="InterPro" id="IPR000832">
    <property type="entry name" value="GPCR_2_secretin-like"/>
</dbReference>
<proteinExistence type="predicted"/>
<keyword evidence="3 5" id="KW-1133">Transmembrane helix</keyword>
<keyword evidence="7" id="KW-1185">Reference proteome</keyword>
<dbReference type="GO" id="GO:0008528">
    <property type="term" value="F:G protein-coupled peptide receptor activity"/>
    <property type="evidence" value="ECO:0007669"/>
    <property type="project" value="TreeGrafter"/>
</dbReference>
<feature type="transmembrane region" description="Helical" evidence="5">
    <location>
        <begin position="79"/>
        <end position="102"/>
    </location>
</feature>
<dbReference type="GO" id="GO:0008284">
    <property type="term" value="P:positive regulation of cell population proliferation"/>
    <property type="evidence" value="ECO:0007669"/>
    <property type="project" value="TreeGrafter"/>
</dbReference>
<reference evidence="6 7" key="1">
    <citation type="submission" date="2016-07" db="EMBL/GenBank/DDBJ databases">
        <title>Disparate Historic Effective Population Sizes Predicted by Modern Levels of Genome Diversity for the Scaled Quail (Callipepla squamata) and the Northern Bobwhite (Colinus virginianus): Inferences from First and Second Generation Draft Genome Assemblies for Sympatric New World Quail.</title>
        <authorList>
            <person name="Oldeschulte D.L."/>
            <person name="Halley Y.A."/>
            <person name="Bhattarai E.K."/>
            <person name="Brashear W.A."/>
            <person name="Hill J."/>
            <person name="Metz R.P."/>
            <person name="Johnson C.D."/>
            <person name="Rollins D."/>
            <person name="Peterson M.J."/>
            <person name="Bickhart D.M."/>
            <person name="Decker J.E."/>
            <person name="Seabury C.M."/>
        </authorList>
    </citation>
    <scope>NUCLEOTIDE SEQUENCE [LARGE SCALE GENOMIC DNA]</scope>
    <source>
        <strain evidence="6 7">Texas</strain>
        <tissue evidence="6">Leg muscle</tissue>
    </source>
</reference>
<dbReference type="EMBL" id="MCFN01000127">
    <property type="protein sequence ID" value="OXB64203.1"/>
    <property type="molecule type" value="Genomic_DNA"/>
</dbReference>
<dbReference type="AlphaFoldDB" id="A0A226N9C5"/>
<dbReference type="Gene3D" id="1.20.1070.10">
    <property type="entry name" value="Rhodopsin 7-helix transmembrane proteins"/>
    <property type="match status" value="1"/>
</dbReference>
<dbReference type="GO" id="GO:0017046">
    <property type="term" value="F:peptide hormone binding"/>
    <property type="evidence" value="ECO:0007669"/>
    <property type="project" value="TreeGrafter"/>
</dbReference>
<dbReference type="InterPro" id="IPR036445">
    <property type="entry name" value="GPCR_2_extracell_dom_sf"/>
</dbReference>
<protein>
    <submittedName>
        <fullName evidence="6">Uncharacterized protein</fullName>
    </submittedName>
</protein>
<evidence type="ECO:0000256" key="2">
    <source>
        <dbReference type="ARBA" id="ARBA00022692"/>
    </source>
</evidence>
<comment type="subcellular location">
    <subcellularLocation>
        <location evidence="1">Membrane</location>
        <topology evidence="1">Multi-pass membrane protein</topology>
    </subcellularLocation>
</comment>
<comment type="caution">
    <text evidence="6">The sequence shown here is derived from an EMBL/GenBank/DDBJ whole genome shotgun (WGS) entry which is preliminary data.</text>
</comment>
<dbReference type="SUPFAM" id="SSF111418">
    <property type="entry name" value="Hormone receptor domain"/>
    <property type="match status" value="1"/>
</dbReference>
<dbReference type="PANTHER" id="PTHR45620">
    <property type="entry name" value="PDF RECEPTOR-LIKE PROTEIN-RELATED"/>
    <property type="match status" value="1"/>
</dbReference>
<dbReference type="STRING" id="9009.A0A226N9C5"/>
<sequence>MLVAGNVHPECDFIAELKKKEAECVENSEEHGNATSAGIVRRNCTKKGWSEPFPSYHIACPVEDEIPLEEQSYFSTIKIIYTIGYSVSITSLIIAVTVLMAFRCWDINQDSPYWWLIKGPIIISVGVNFVLFINIIRILLKKLDPRQINFNNSSQYRCKQKLVGDGTVRDTDLCQFGEGQDGLCQQVLE</sequence>
<feature type="transmembrane region" description="Helical" evidence="5">
    <location>
        <begin position="114"/>
        <end position="140"/>
    </location>
</feature>
<accession>A0A226N9C5</accession>
<dbReference type="GO" id="GO:0007189">
    <property type="term" value="P:adenylate cyclase-activating G protein-coupled receptor signaling pathway"/>
    <property type="evidence" value="ECO:0007669"/>
    <property type="project" value="TreeGrafter"/>
</dbReference>
<keyword evidence="2 5" id="KW-0812">Transmembrane</keyword>